<gene>
    <name evidence="1" type="ORF">GPX89_34630</name>
</gene>
<protein>
    <submittedName>
        <fullName evidence="1">Uncharacterized protein</fullName>
    </submittedName>
</protein>
<sequence length="115" mass="12888">MRATPDALGYLQKHVSGNQQQWDETRMRSLAARLGYNLRKTVAFSENTHQPIQRLVNVVRNLGIEAVIVPGPQHFDGRKVPAELVQVVDVITVDPEATYARRATGELPEMNGVQR</sequence>
<dbReference type="Proteomes" id="UP000466794">
    <property type="component" value="Unassembled WGS sequence"/>
</dbReference>
<name>A0A7K1V740_9NOCA</name>
<dbReference type="EMBL" id="WRPP01000009">
    <property type="protein sequence ID" value="MVU82357.1"/>
    <property type="molecule type" value="Genomic_DNA"/>
</dbReference>
<keyword evidence="2" id="KW-1185">Reference proteome</keyword>
<evidence type="ECO:0000313" key="2">
    <source>
        <dbReference type="Proteomes" id="UP000466794"/>
    </source>
</evidence>
<comment type="caution">
    <text evidence="1">The sequence shown here is derived from an EMBL/GenBank/DDBJ whole genome shotgun (WGS) entry which is preliminary data.</text>
</comment>
<evidence type="ECO:0000313" key="1">
    <source>
        <dbReference type="EMBL" id="MVU82357.1"/>
    </source>
</evidence>
<dbReference type="AlphaFoldDB" id="A0A7K1V740"/>
<accession>A0A7K1V740</accession>
<organism evidence="1 2">
    <name type="scientific">Nocardia terrae</name>
    <dbReference type="NCBI Taxonomy" id="2675851"/>
    <lineage>
        <taxon>Bacteria</taxon>
        <taxon>Bacillati</taxon>
        <taxon>Actinomycetota</taxon>
        <taxon>Actinomycetes</taxon>
        <taxon>Mycobacteriales</taxon>
        <taxon>Nocardiaceae</taxon>
        <taxon>Nocardia</taxon>
    </lineage>
</organism>
<proteinExistence type="predicted"/>
<reference evidence="1 2" key="1">
    <citation type="submission" date="2019-12" db="EMBL/GenBank/DDBJ databases">
        <title>Nocardia sp. nov. ET3-3 isolated from soil.</title>
        <authorList>
            <person name="Kanchanasin P."/>
            <person name="Tanasupawat S."/>
            <person name="Yuki M."/>
            <person name="Kudo T."/>
        </authorList>
    </citation>
    <scope>NUCLEOTIDE SEQUENCE [LARGE SCALE GENOMIC DNA]</scope>
    <source>
        <strain evidence="1 2">ET3-3</strain>
    </source>
</reference>
<dbReference type="RefSeq" id="WP_157391975.1">
    <property type="nucleotide sequence ID" value="NZ_WRPP01000009.1"/>
</dbReference>